<feature type="transmembrane region" description="Helical" evidence="2">
    <location>
        <begin position="37"/>
        <end position="66"/>
    </location>
</feature>
<proteinExistence type="predicted"/>
<gene>
    <name evidence="4" type="ORF">Q6A51_12035</name>
</gene>
<reference evidence="4 5" key="1">
    <citation type="submission" date="2023-07" db="EMBL/GenBank/DDBJ databases">
        <title>Identification of four novel Pseudomonas species associated with bacterial leaf spot of cucurbits.</title>
        <authorList>
            <person name="Fullem K.R."/>
        </authorList>
    </citation>
    <scope>NUCLEOTIDE SEQUENCE [LARGE SCALE GENOMIC DNA]</scope>
    <source>
        <strain evidence="4 5">KFB 138</strain>
    </source>
</reference>
<organism evidence="4 5">
    <name type="scientific">Pseudomonas serbiensis</name>
    <dbReference type="NCBI Taxonomy" id="3064350"/>
    <lineage>
        <taxon>Bacteria</taxon>
        <taxon>Pseudomonadati</taxon>
        <taxon>Pseudomonadota</taxon>
        <taxon>Gammaproteobacteria</taxon>
        <taxon>Pseudomonadales</taxon>
        <taxon>Pseudomonadaceae</taxon>
        <taxon>Pseudomonas</taxon>
    </lineage>
</organism>
<feature type="transmembrane region" description="Helical" evidence="2">
    <location>
        <begin position="367"/>
        <end position="389"/>
    </location>
</feature>
<keyword evidence="2" id="KW-0472">Membrane</keyword>
<name>A0ABT9CUJ5_9PSED</name>
<keyword evidence="2" id="KW-0812">Transmembrane</keyword>
<accession>A0ABT9CUJ5</accession>
<sequence length="529" mass="60144">MRLTDASVTIRPRNAWEAIDLGVLLAREHRALLMSSWAIVTLPIFTLLSVLLWDYPSLVFILIWWLKPVFERLSLLILSQALFGPAPTLKQALKAWPATLKNQLLPSLTTRRLSLSRSFLLPVQQLENLSGIERSQRIALLQQKNMRAARCLTIVGSHLEFALWFGLILLFYAFIPQQIELDWRWYSMLNTDGSWNWLEHLSNALYALVLVFWGPIYVACGFTLYLNRRTTLEAWDIELIFRRLRQRLIGSASVLLIATGLALSALPTSSLADDPQSYSCPLPEQDPAINDPQPAAPDTPRLTHQALTSEDAKKDIKALLQQPPFKNPKTVSGWRFPEHEEPASKAKPGSEGALIKWLNGLLRSANVIANVLEVLLWGAAIALIGWLVWRYREWFKTFVGRGNGKRKTLRDRPEQLFGLSITAQSLPDDIASHAQQLWATQPREALSLLYRGLLSRLLSDYQLPLKNADTEGQVLEQVTKLNQPLLSEFSRNLTTHWQNLAYGHRLPPAHLQQELCDGWRRLFDAGVQR</sequence>
<dbReference type="RefSeq" id="WP_304574885.1">
    <property type="nucleotide sequence ID" value="NZ_JAUQOO010000008.1"/>
</dbReference>
<dbReference type="InterPro" id="IPR025403">
    <property type="entry name" value="TgpA-like_C"/>
</dbReference>
<comment type="caution">
    <text evidence="4">The sequence shown here is derived from an EMBL/GenBank/DDBJ whole genome shotgun (WGS) entry which is preliminary data.</text>
</comment>
<feature type="transmembrane region" description="Helical" evidence="2">
    <location>
        <begin position="151"/>
        <end position="175"/>
    </location>
</feature>
<dbReference type="EMBL" id="JAUQOO010000008">
    <property type="protein sequence ID" value="MDO7927515.1"/>
    <property type="molecule type" value="Genomic_DNA"/>
</dbReference>
<feature type="transmembrane region" description="Helical" evidence="2">
    <location>
        <begin position="248"/>
        <end position="266"/>
    </location>
</feature>
<feature type="region of interest" description="Disordered" evidence="1">
    <location>
        <begin position="274"/>
        <end position="301"/>
    </location>
</feature>
<keyword evidence="5" id="KW-1185">Reference proteome</keyword>
<feature type="domain" description="Protein-glutamine gamma-glutamyltransferase-like C-terminal" evidence="3">
    <location>
        <begin position="449"/>
        <end position="520"/>
    </location>
</feature>
<evidence type="ECO:0000256" key="1">
    <source>
        <dbReference type="SAM" id="MobiDB-lite"/>
    </source>
</evidence>
<evidence type="ECO:0000313" key="5">
    <source>
        <dbReference type="Proteomes" id="UP001223016"/>
    </source>
</evidence>
<keyword evidence="2" id="KW-1133">Transmembrane helix</keyword>
<evidence type="ECO:0000256" key="2">
    <source>
        <dbReference type="SAM" id="Phobius"/>
    </source>
</evidence>
<dbReference type="Pfam" id="PF13559">
    <property type="entry name" value="DUF4129"/>
    <property type="match status" value="1"/>
</dbReference>
<dbReference type="Proteomes" id="UP001223016">
    <property type="component" value="Unassembled WGS sequence"/>
</dbReference>
<feature type="transmembrane region" description="Helical" evidence="2">
    <location>
        <begin position="204"/>
        <end position="227"/>
    </location>
</feature>
<protein>
    <submittedName>
        <fullName evidence="4">DUF4129 domain-containing protein</fullName>
    </submittedName>
</protein>
<evidence type="ECO:0000313" key="4">
    <source>
        <dbReference type="EMBL" id="MDO7927515.1"/>
    </source>
</evidence>
<evidence type="ECO:0000259" key="3">
    <source>
        <dbReference type="Pfam" id="PF13559"/>
    </source>
</evidence>